<dbReference type="Proteomes" id="UP001500724">
    <property type="component" value="Unassembled WGS sequence"/>
</dbReference>
<reference evidence="3" key="1">
    <citation type="journal article" date="2019" name="Int. J. Syst. Evol. Microbiol.">
        <title>The Global Catalogue of Microorganisms (GCM) 10K type strain sequencing project: providing services to taxonomists for standard genome sequencing and annotation.</title>
        <authorList>
            <consortium name="The Broad Institute Genomics Platform"/>
            <consortium name="The Broad Institute Genome Sequencing Center for Infectious Disease"/>
            <person name="Wu L."/>
            <person name="Ma J."/>
        </authorList>
    </citation>
    <scope>NUCLEOTIDE SEQUENCE [LARGE SCALE GENOMIC DNA]</scope>
    <source>
        <strain evidence="3">JCM 10367</strain>
    </source>
</reference>
<evidence type="ECO:0000256" key="1">
    <source>
        <dbReference type="SAM" id="MobiDB-lite"/>
    </source>
</evidence>
<sequence>MSEAADTIDGMSPVPPDQGLVRPSAVVDAEIRALLQETGGWLWGPTRERYEELRDEWVQAVRAEVTTAA</sequence>
<accession>A0ABP3SFS6</accession>
<gene>
    <name evidence="2" type="ORF">GCM10009535_11760</name>
</gene>
<proteinExistence type="predicted"/>
<keyword evidence="3" id="KW-1185">Reference proteome</keyword>
<organism evidence="2 3">
    <name type="scientific">Streptomyces thermocarboxydovorans</name>
    <dbReference type="NCBI Taxonomy" id="59298"/>
    <lineage>
        <taxon>Bacteria</taxon>
        <taxon>Bacillati</taxon>
        <taxon>Actinomycetota</taxon>
        <taxon>Actinomycetes</taxon>
        <taxon>Kitasatosporales</taxon>
        <taxon>Streptomycetaceae</taxon>
        <taxon>Streptomyces</taxon>
    </lineage>
</organism>
<name>A0ABP3SFS6_9ACTN</name>
<feature type="region of interest" description="Disordered" evidence="1">
    <location>
        <begin position="1"/>
        <end position="21"/>
    </location>
</feature>
<evidence type="ECO:0000313" key="2">
    <source>
        <dbReference type="EMBL" id="GAA0637104.1"/>
    </source>
</evidence>
<evidence type="ECO:0000313" key="3">
    <source>
        <dbReference type="Proteomes" id="UP001500724"/>
    </source>
</evidence>
<dbReference type="EMBL" id="BAAAGU010000009">
    <property type="protein sequence ID" value="GAA0637104.1"/>
    <property type="molecule type" value="Genomic_DNA"/>
</dbReference>
<comment type="caution">
    <text evidence="2">The sequence shown here is derived from an EMBL/GenBank/DDBJ whole genome shotgun (WGS) entry which is preliminary data.</text>
</comment>
<protein>
    <submittedName>
        <fullName evidence="2">Uncharacterized protein</fullName>
    </submittedName>
</protein>